<keyword evidence="3" id="KW-1185">Reference proteome</keyword>
<evidence type="ECO:0000256" key="1">
    <source>
        <dbReference type="SAM" id="Phobius"/>
    </source>
</evidence>
<keyword evidence="1" id="KW-0812">Transmembrane</keyword>
<gene>
    <name evidence="2" type="primary">BnaCnng49850D</name>
    <name evidence="2" type="ORF">GSBRNA2T00052240001</name>
</gene>
<dbReference type="Gramene" id="CDY66184">
    <property type="protein sequence ID" value="CDY66184"/>
    <property type="gene ID" value="GSBRNA2T00052240001"/>
</dbReference>
<protein>
    <submittedName>
        <fullName evidence="2">BnaCnng49850D protein</fullName>
    </submittedName>
</protein>
<proteinExistence type="predicted"/>
<dbReference type="Proteomes" id="UP000028999">
    <property type="component" value="Unassembled WGS sequence"/>
</dbReference>
<keyword evidence="1" id="KW-1133">Transmembrane helix</keyword>
<dbReference type="PaxDb" id="3708-A0A078JHM3"/>
<keyword evidence="1" id="KW-0472">Membrane</keyword>
<accession>A0A078JHM3</accession>
<dbReference type="AlphaFoldDB" id="A0A078JHM3"/>
<organism evidence="2 3">
    <name type="scientific">Brassica napus</name>
    <name type="common">Rape</name>
    <dbReference type="NCBI Taxonomy" id="3708"/>
    <lineage>
        <taxon>Eukaryota</taxon>
        <taxon>Viridiplantae</taxon>
        <taxon>Streptophyta</taxon>
        <taxon>Embryophyta</taxon>
        <taxon>Tracheophyta</taxon>
        <taxon>Spermatophyta</taxon>
        <taxon>Magnoliopsida</taxon>
        <taxon>eudicotyledons</taxon>
        <taxon>Gunneridae</taxon>
        <taxon>Pentapetalae</taxon>
        <taxon>rosids</taxon>
        <taxon>malvids</taxon>
        <taxon>Brassicales</taxon>
        <taxon>Brassicaceae</taxon>
        <taxon>Brassiceae</taxon>
        <taxon>Brassica</taxon>
    </lineage>
</organism>
<feature type="transmembrane region" description="Helical" evidence="1">
    <location>
        <begin position="12"/>
        <end position="34"/>
    </location>
</feature>
<name>A0A078JHM3_BRANA</name>
<dbReference type="EMBL" id="LK035126">
    <property type="protein sequence ID" value="CDY66184.1"/>
    <property type="molecule type" value="Genomic_DNA"/>
</dbReference>
<evidence type="ECO:0000313" key="3">
    <source>
        <dbReference type="Proteomes" id="UP000028999"/>
    </source>
</evidence>
<reference evidence="2 3" key="1">
    <citation type="journal article" date="2014" name="Science">
        <title>Plant genetics. Early allopolyploid evolution in the post-Neolithic Brassica napus oilseed genome.</title>
        <authorList>
            <person name="Chalhoub B."/>
            <person name="Denoeud F."/>
            <person name="Liu S."/>
            <person name="Parkin I.A."/>
            <person name="Tang H."/>
            <person name="Wang X."/>
            <person name="Chiquet J."/>
            <person name="Belcram H."/>
            <person name="Tong C."/>
            <person name="Samans B."/>
            <person name="Correa M."/>
            <person name="Da Silva C."/>
            <person name="Just J."/>
            <person name="Falentin C."/>
            <person name="Koh C.S."/>
            <person name="Le Clainche I."/>
            <person name="Bernard M."/>
            <person name="Bento P."/>
            <person name="Noel B."/>
            <person name="Labadie K."/>
            <person name="Alberti A."/>
            <person name="Charles M."/>
            <person name="Arnaud D."/>
            <person name="Guo H."/>
            <person name="Daviaud C."/>
            <person name="Alamery S."/>
            <person name="Jabbari K."/>
            <person name="Zhao M."/>
            <person name="Edger P.P."/>
            <person name="Chelaifa H."/>
            <person name="Tack D."/>
            <person name="Lassalle G."/>
            <person name="Mestiri I."/>
            <person name="Schnel N."/>
            <person name="Le Paslier M.C."/>
            <person name="Fan G."/>
            <person name="Renault V."/>
            <person name="Bayer P.E."/>
            <person name="Golicz A.A."/>
            <person name="Manoli S."/>
            <person name="Lee T.H."/>
            <person name="Thi V.H."/>
            <person name="Chalabi S."/>
            <person name="Hu Q."/>
            <person name="Fan C."/>
            <person name="Tollenaere R."/>
            <person name="Lu Y."/>
            <person name="Battail C."/>
            <person name="Shen J."/>
            <person name="Sidebottom C.H."/>
            <person name="Wang X."/>
            <person name="Canaguier A."/>
            <person name="Chauveau A."/>
            <person name="Berard A."/>
            <person name="Deniot G."/>
            <person name="Guan M."/>
            <person name="Liu Z."/>
            <person name="Sun F."/>
            <person name="Lim Y.P."/>
            <person name="Lyons E."/>
            <person name="Town C.D."/>
            <person name="Bancroft I."/>
            <person name="Wang X."/>
            <person name="Meng J."/>
            <person name="Ma J."/>
            <person name="Pires J.C."/>
            <person name="King G.J."/>
            <person name="Brunel D."/>
            <person name="Delourme R."/>
            <person name="Renard M."/>
            <person name="Aury J.M."/>
            <person name="Adams K.L."/>
            <person name="Batley J."/>
            <person name="Snowdon R.J."/>
            <person name="Tost J."/>
            <person name="Edwards D."/>
            <person name="Zhou Y."/>
            <person name="Hua W."/>
            <person name="Sharpe A.G."/>
            <person name="Paterson A.H."/>
            <person name="Guan C."/>
            <person name="Wincker P."/>
        </authorList>
    </citation>
    <scope>NUCLEOTIDE SEQUENCE [LARGE SCALE GENOMIC DNA]</scope>
    <source>
        <strain evidence="3">cv. Darmor-bzh</strain>
    </source>
</reference>
<sequence length="79" mass="8684">MPPHLLRERKSSIPLAGLSPAFRSVSAVLIGFLLRRRWLTQHRMAGSVPVSHISWKTGFWLRGPRLPFGVGLPALGSAS</sequence>
<evidence type="ECO:0000313" key="2">
    <source>
        <dbReference type="EMBL" id="CDY66184.1"/>
    </source>
</evidence>